<dbReference type="AlphaFoldDB" id="A0A328BPB4"/>
<accession>A0A328BPB4</accession>
<sequence>MEERSFRQDLTGSDESLEDLLSRLKALPSRPKARPGRYPPPEWGHFVTSRRPPGGAGGAEAPVPVERPAADCYAS</sequence>
<protein>
    <submittedName>
        <fullName evidence="2">Uncharacterized protein</fullName>
    </submittedName>
</protein>
<evidence type="ECO:0000313" key="2">
    <source>
        <dbReference type="EMBL" id="RAK69142.1"/>
    </source>
</evidence>
<gene>
    <name evidence="2" type="ORF">DJ019_03820</name>
</gene>
<evidence type="ECO:0000313" key="3">
    <source>
        <dbReference type="Proteomes" id="UP000249524"/>
    </source>
</evidence>
<reference evidence="2 3" key="1">
    <citation type="submission" date="2018-05" db="EMBL/GenBank/DDBJ databases">
        <authorList>
            <person name="Lanie J.A."/>
            <person name="Ng W.-L."/>
            <person name="Kazmierczak K.M."/>
            <person name="Andrzejewski T.M."/>
            <person name="Davidsen T.M."/>
            <person name="Wayne K.J."/>
            <person name="Tettelin H."/>
            <person name="Glass J.I."/>
            <person name="Rusch D."/>
            <person name="Podicherti R."/>
            <person name="Tsui H.-C.T."/>
            <person name="Winkler M.E."/>
        </authorList>
    </citation>
    <scope>NUCLEOTIDE SEQUENCE [LARGE SCALE GENOMIC DNA]</scope>
    <source>
        <strain evidence="2 3">BUT-10</strain>
    </source>
</reference>
<feature type="region of interest" description="Disordered" evidence="1">
    <location>
        <begin position="25"/>
        <end position="75"/>
    </location>
</feature>
<keyword evidence="3" id="KW-1185">Reference proteome</keyword>
<dbReference type="Proteomes" id="UP000249524">
    <property type="component" value="Unassembled WGS sequence"/>
</dbReference>
<dbReference type="RefSeq" id="WP_111274633.1">
    <property type="nucleotide sequence ID" value="NZ_QFYS01000001.1"/>
</dbReference>
<dbReference type="EMBL" id="QFYS01000001">
    <property type="protein sequence ID" value="RAK69142.1"/>
    <property type="molecule type" value="Genomic_DNA"/>
</dbReference>
<comment type="caution">
    <text evidence="2">The sequence shown here is derived from an EMBL/GenBank/DDBJ whole genome shotgun (WGS) entry which is preliminary data.</text>
</comment>
<name>A0A328BPB4_9CAUL</name>
<evidence type="ECO:0000256" key="1">
    <source>
        <dbReference type="SAM" id="MobiDB-lite"/>
    </source>
</evidence>
<organism evidence="2 3">
    <name type="scientific">Phenylobacterium kunshanense</name>
    <dbReference type="NCBI Taxonomy" id="1445034"/>
    <lineage>
        <taxon>Bacteria</taxon>
        <taxon>Pseudomonadati</taxon>
        <taxon>Pseudomonadota</taxon>
        <taxon>Alphaproteobacteria</taxon>
        <taxon>Caulobacterales</taxon>
        <taxon>Caulobacteraceae</taxon>
        <taxon>Phenylobacterium</taxon>
    </lineage>
</organism>
<proteinExistence type="predicted"/>